<dbReference type="RefSeq" id="WP_092751475.1">
    <property type="nucleotide sequence ID" value="NZ_FOCG01000001.1"/>
</dbReference>
<protein>
    <submittedName>
        <fullName evidence="2">Uncharacterized protein</fullName>
    </submittedName>
</protein>
<keyword evidence="3" id="KW-1185">Reference proteome</keyword>
<evidence type="ECO:0000313" key="2">
    <source>
        <dbReference type="EMBL" id="SEM56318.1"/>
    </source>
</evidence>
<evidence type="ECO:0000313" key="3">
    <source>
        <dbReference type="Proteomes" id="UP000199158"/>
    </source>
</evidence>
<evidence type="ECO:0000256" key="1">
    <source>
        <dbReference type="SAM" id="Phobius"/>
    </source>
</evidence>
<dbReference type="STRING" id="474960.SAMN05216180_0594"/>
<gene>
    <name evidence="2" type="ORF">SAMN05216180_0594</name>
</gene>
<keyword evidence="1" id="KW-0472">Membrane</keyword>
<dbReference type="AlphaFoldDB" id="A0A1H7ZFK7"/>
<feature type="transmembrane region" description="Helical" evidence="1">
    <location>
        <begin position="12"/>
        <end position="30"/>
    </location>
</feature>
<sequence length="106" mass="12167">MIEKMMQNIEFLIITMALLAIILLILWLVGRKKNKEFKENKDEILAKHQLSARDIVLLADGKRVTITDVIDDGAEFTAETLVAFGRRPDKVIFKKDDVVKIEYYGS</sequence>
<reference evidence="2 3" key="1">
    <citation type="submission" date="2016-10" db="EMBL/GenBank/DDBJ databases">
        <authorList>
            <person name="de Groot N.N."/>
        </authorList>
    </citation>
    <scope>NUCLEOTIDE SEQUENCE [LARGE SCALE GENOMIC DNA]</scope>
    <source>
        <strain evidence="2 3">CGMCC 1.5070</strain>
    </source>
</reference>
<proteinExistence type="predicted"/>
<dbReference type="EMBL" id="FOCG01000001">
    <property type="protein sequence ID" value="SEM56318.1"/>
    <property type="molecule type" value="Genomic_DNA"/>
</dbReference>
<organism evidence="2 3">
    <name type="scientific">Hydrogenoanaerobacterium saccharovorans</name>
    <dbReference type="NCBI Taxonomy" id="474960"/>
    <lineage>
        <taxon>Bacteria</taxon>
        <taxon>Bacillati</taxon>
        <taxon>Bacillota</taxon>
        <taxon>Clostridia</taxon>
        <taxon>Eubacteriales</taxon>
        <taxon>Oscillospiraceae</taxon>
        <taxon>Hydrogenoanaerobacterium</taxon>
    </lineage>
</organism>
<name>A0A1H7ZFK7_9FIRM</name>
<dbReference type="Proteomes" id="UP000199158">
    <property type="component" value="Unassembled WGS sequence"/>
</dbReference>
<accession>A0A1H7ZFK7</accession>
<keyword evidence="1" id="KW-0812">Transmembrane</keyword>
<keyword evidence="1" id="KW-1133">Transmembrane helix</keyword>